<feature type="compositionally biased region" description="Low complexity" evidence="5">
    <location>
        <begin position="36"/>
        <end position="73"/>
    </location>
</feature>
<organism evidence="8 9">
    <name type="scientific">Chloropicon roscoffensis</name>
    <dbReference type="NCBI Taxonomy" id="1461544"/>
    <lineage>
        <taxon>Eukaryota</taxon>
        <taxon>Viridiplantae</taxon>
        <taxon>Chlorophyta</taxon>
        <taxon>Chloropicophyceae</taxon>
        <taxon>Chloropicales</taxon>
        <taxon>Chloropicaceae</taxon>
        <taxon>Chloropicon</taxon>
    </lineage>
</organism>
<protein>
    <submittedName>
        <fullName evidence="8">Transmembrane protein 65</fullName>
    </submittedName>
</protein>
<keyword evidence="4 6" id="KW-0472">Membrane</keyword>
<dbReference type="InterPro" id="IPR018247">
    <property type="entry name" value="EF_Hand_1_Ca_BS"/>
</dbReference>
<accession>A0AAX4PA06</accession>
<dbReference type="InterPro" id="IPR002048">
    <property type="entry name" value="EF_hand_dom"/>
</dbReference>
<dbReference type="PROSITE" id="PS00018">
    <property type="entry name" value="EF_HAND_1"/>
    <property type="match status" value="1"/>
</dbReference>
<evidence type="ECO:0000256" key="3">
    <source>
        <dbReference type="ARBA" id="ARBA00022989"/>
    </source>
</evidence>
<name>A0AAX4PA06_9CHLO</name>
<reference evidence="8 9" key="1">
    <citation type="submission" date="2024-03" db="EMBL/GenBank/DDBJ databases">
        <title>Complete genome sequence of the green alga Chloropicon roscoffensis RCC1871.</title>
        <authorList>
            <person name="Lemieux C."/>
            <person name="Pombert J.-F."/>
            <person name="Otis C."/>
            <person name="Turmel M."/>
        </authorList>
    </citation>
    <scope>NUCLEOTIDE SEQUENCE [LARGE SCALE GENOMIC DNA]</scope>
    <source>
        <strain evidence="8 9">RCC1871</strain>
    </source>
</reference>
<proteinExistence type="predicted"/>
<dbReference type="GO" id="GO:0005739">
    <property type="term" value="C:mitochondrion"/>
    <property type="evidence" value="ECO:0007669"/>
    <property type="project" value="TreeGrafter"/>
</dbReference>
<dbReference type="PANTHER" id="PTHR21706:SF15">
    <property type="entry name" value="TRANSMEMBRANE PROTEIN 65"/>
    <property type="match status" value="1"/>
</dbReference>
<comment type="subcellular location">
    <subcellularLocation>
        <location evidence="1">Membrane</location>
        <topology evidence="1">Multi-pass membrane protein</topology>
    </subcellularLocation>
</comment>
<dbReference type="PROSITE" id="PS50222">
    <property type="entry name" value="EF_HAND_2"/>
    <property type="match status" value="1"/>
</dbReference>
<dbReference type="Pfam" id="PF10507">
    <property type="entry name" value="TMEM65"/>
    <property type="match status" value="1"/>
</dbReference>
<keyword evidence="2 6" id="KW-0812">Transmembrane</keyword>
<evidence type="ECO:0000256" key="4">
    <source>
        <dbReference type="ARBA" id="ARBA00023136"/>
    </source>
</evidence>
<feature type="domain" description="EF-hand" evidence="7">
    <location>
        <begin position="182"/>
        <end position="217"/>
    </location>
</feature>
<dbReference type="GO" id="GO:0016020">
    <property type="term" value="C:membrane"/>
    <property type="evidence" value="ECO:0007669"/>
    <property type="project" value="UniProtKB-SubCell"/>
</dbReference>
<evidence type="ECO:0000256" key="5">
    <source>
        <dbReference type="SAM" id="MobiDB-lite"/>
    </source>
</evidence>
<evidence type="ECO:0000256" key="6">
    <source>
        <dbReference type="SAM" id="Phobius"/>
    </source>
</evidence>
<dbReference type="GO" id="GO:0005509">
    <property type="term" value="F:calcium ion binding"/>
    <property type="evidence" value="ECO:0007669"/>
    <property type="project" value="InterPro"/>
</dbReference>
<evidence type="ECO:0000259" key="7">
    <source>
        <dbReference type="PROSITE" id="PS50222"/>
    </source>
</evidence>
<keyword evidence="3 6" id="KW-1133">Transmembrane helix</keyword>
<keyword evidence="9" id="KW-1185">Reference proteome</keyword>
<evidence type="ECO:0000313" key="9">
    <source>
        <dbReference type="Proteomes" id="UP001472866"/>
    </source>
</evidence>
<dbReference type="PANTHER" id="PTHR21706">
    <property type="entry name" value="TRANSMEMBRANE PROTEIN 65"/>
    <property type="match status" value="1"/>
</dbReference>
<gene>
    <name evidence="8" type="ORF">HKI87_06g44510</name>
</gene>
<feature type="region of interest" description="Disordered" evidence="5">
    <location>
        <begin position="36"/>
        <end position="93"/>
    </location>
</feature>
<feature type="transmembrane region" description="Helical" evidence="6">
    <location>
        <begin position="331"/>
        <end position="354"/>
    </location>
</feature>
<dbReference type="EMBL" id="CP151506">
    <property type="protein sequence ID" value="WZN62906.1"/>
    <property type="molecule type" value="Genomic_DNA"/>
</dbReference>
<dbReference type="AlphaFoldDB" id="A0AAX4PA06"/>
<evidence type="ECO:0000313" key="8">
    <source>
        <dbReference type="EMBL" id="WZN62906.1"/>
    </source>
</evidence>
<evidence type="ECO:0000256" key="2">
    <source>
        <dbReference type="ARBA" id="ARBA00022692"/>
    </source>
</evidence>
<sequence>MGGRGGPAGRVMTCSCRGLKLLGTKGIREPLAASLSTSLSSSSAFPPTTTTTTTTTITASTSSSSRAAEGGSTSPPPPPTPRSVLGGRPAPISPPLALRPLLETCSTSCQSRRGLCADGNSGAPRVPASRFRRSRSVKEASVVLVERLRRDPAATAQQLAECLTAAERGALLFALRSQNRVEGLNDCAEAFLEADTDMDGKLSREEFETYWAVLRQERERKRRQVAEGRDWRRAARPTNAQLATVGLASGIPFVGFGFVDNAIMLTAGSEIESSLGVALGITTLAAAGLGNLISDVLGLGLADTIEQQAGRLGVKEPRLAKEQLRMPVIRWVRAAGATVGVVVGCLLGMVPLLFLEGAGKGAAADKEGSDARQTEG</sequence>
<dbReference type="Proteomes" id="UP001472866">
    <property type="component" value="Chromosome 06"/>
</dbReference>
<evidence type="ECO:0000256" key="1">
    <source>
        <dbReference type="ARBA" id="ARBA00004141"/>
    </source>
</evidence>
<dbReference type="InterPro" id="IPR019537">
    <property type="entry name" value="TMEM65"/>
</dbReference>